<evidence type="ECO:0000259" key="2">
    <source>
        <dbReference type="PROSITE" id="PS51898"/>
    </source>
</evidence>
<dbReference type="eggNOG" id="COG4974">
    <property type="taxonomic scope" value="Bacteria"/>
</dbReference>
<evidence type="ECO:0000256" key="1">
    <source>
        <dbReference type="ARBA" id="ARBA00023172"/>
    </source>
</evidence>
<dbReference type="InterPro" id="IPR050090">
    <property type="entry name" value="Tyrosine_recombinase_XerCD"/>
</dbReference>
<protein>
    <submittedName>
        <fullName evidence="3">Integrase</fullName>
    </submittedName>
</protein>
<organism evidence="3 4">
    <name type="scientific">Propionibacterium freudenreichii subsp. shermanii (strain ATCC 9614 / DSM 4902 / CIP 103027 / NCIMB 8099 / CIRM-BIA1)</name>
    <dbReference type="NCBI Taxonomy" id="754252"/>
    <lineage>
        <taxon>Bacteria</taxon>
        <taxon>Bacillati</taxon>
        <taxon>Actinomycetota</taxon>
        <taxon>Actinomycetes</taxon>
        <taxon>Propionibacteriales</taxon>
        <taxon>Propionibacteriaceae</taxon>
        <taxon>Propionibacterium</taxon>
    </lineage>
</organism>
<keyword evidence="4" id="KW-1185">Reference proteome</keyword>
<dbReference type="KEGG" id="pfr:PFREUD_21190"/>
<dbReference type="AlphaFoldDB" id="D7GGF6"/>
<name>D7GGF6_PROFC</name>
<evidence type="ECO:0000313" key="4">
    <source>
        <dbReference type="Proteomes" id="UP000000936"/>
    </source>
</evidence>
<proteinExistence type="predicted"/>
<dbReference type="InterPro" id="IPR002104">
    <property type="entry name" value="Integrase_catalytic"/>
</dbReference>
<dbReference type="PANTHER" id="PTHR30349:SF64">
    <property type="entry name" value="PROPHAGE INTEGRASE INTD-RELATED"/>
    <property type="match status" value="1"/>
</dbReference>
<accession>D7GGF6</accession>
<dbReference type="GO" id="GO:0006310">
    <property type="term" value="P:DNA recombination"/>
    <property type="evidence" value="ECO:0007669"/>
    <property type="project" value="UniProtKB-KW"/>
</dbReference>
<dbReference type="GO" id="GO:0003677">
    <property type="term" value="F:DNA binding"/>
    <property type="evidence" value="ECO:0007669"/>
    <property type="project" value="InterPro"/>
</dbReference>
<dbReference type="PROSITE" id="PS51898">
    <property type="entry name" value="TYR_RECOMBINASE"/>
    <property type="match status" value="1"/>
</dbReference>
<dbReference type="GO" id="GO:0015074">
    <property type="term" value="P:DNA integration"/>
    <property type="evidence" value="ECO:0007669"/>
    <property type="project" value="InterPro"/>
</dbReference>
<dbReference type="InterPro" id="IPR011010">
    <property type="entry name" value="DNA_brk_join_enz"/>
</dbReference>
<evidence type="ECO:0000313" key="3">
    <source>
        <dbReference type="EMBL" id="CBL57617.1"/>
    </source>
</evidence>
<dbReference type="PANTHER" id="PTHR30349">
    <property type="entry name" value="PHAGE INTEGRASE-RELATED"/>
    <property type="match status" value="1"/>
</dbReference>
<dbReference type="RefSeq" id="WP_013161956.1">
    <property type="nucleotide sequence ID" value="NC_014215.1"/>
</dbReference>
<dbReference type="Proteomes" id="UP000000936">
    <property type="component" value="Chromosome"/>
</dbReference>
<gene>
    <name evidence="3" type="primary">int</name>
    <name evidence="3" type="ordered locus">PFREUD_21190</name>
</gene>
<dbReference type="Pfam" id="PF00589">
    <property type="entry name" value="Phage_integrase"/>
    <property type="match status" value="1"/>
</dbReference>
<feature type="domain" description="Tyr recombinase" evidence="2">
    <location>
        <begin position="1"/>
        <end position="187"/>
    </location>
</feature>
<sequence length="197" mass="21244">MAADVDAEQLMAIINATRDDFDRALLGTLGLMGPRSGEARSLLVGDLRAGHLSVLNGGSGTDTTKTRDSRRVLPVPALLLPWLTELAGDRPKSDWMFPSPRRKGAPIAKQYANQAFTRAVARANEDREEKIPRYSAHALRHTFAAISLSEAEADLLSVSQAPGHARPSITLDRYGHLSKRGLAPLMAKIDALVAKAS</sequence>
<dbReference type="EMBL" id="FN806773">
    <property type="protein sequence ID" value="CBL57617.1"/>
    <property type="molecule type" value="Genomic_DNA"/>
</dbReference>
<dbReference type="HOGENOM" id="CLU_1383060_0_0_11"/>
<dbReference type="Gene3D" id="1.10.443.10">
    <property type="entry name" value="Intergrase catalytic core"/>
    <property type="match status" value="1"/>
</dbReference>
<dbReference type="STRING" id="754252.PFREUD_21190"/>
<reference evidence="3 4" key="1">
    <citation type="journal article" date="2010" name="PLoS ONE">
        <title>The complete genome of Propionibacterium freudenreichii CIRM-BIA1, a hardy actinobacterium with food and probiotic applications.</title>
        <authorList>
            <person name="Falentin H."/>
            <person name="Deutsch S.M."/>
            <person name="Jan G."/>
            <person name="Loux V."/>
            <person name="Thierry A."/>
            <person name="Parayre S."/>
            <person name="Maillard M.B."/>
            <person name="Dherbecourt J."/>
            <person name="Cousin F.J."/>
            <person name="Jardin J."/>
            <person name="Siguier P."/>
            <person name="Couloux A."/>
            <person name="Barbe V."/>
            <person name="Vacherie B."/>
            <person name="Wincker P."/>
            <person name="Gibrat J.F."/>
            <person name="Gaillardin C."/>
            <person name="Lortal S."/>
        </authorList>
    </citation>
    <scope>NUCLEOTIDE SEQUENCE [LARGE SCALE GENOMIC DNA]</scope>
    <source>
        <strain evidence="4">ATCC 9614 / DSM 4902 / CIP 103027 / NCIMB 8099 / CIRM-BIA1</strain>
    </source>
</reference>
<keyword evidence="1" id="KW-0233">DNA recombination</keyword>
<dbReference type="SUPFAM" id="SSF56349">
    <property type="entry name" value="DNA breaking-rejoining enzymes"/>
    <property type="match status" value="1"/>
</dbReference>
<dbReference type="InterPro" id="IPR013762">
    <property type="entry name" value="Integrase-like_cat_sf"/>
</dbReference>